<keyword evidence="2 5" id="KW-0812">Transmembrane</keyword>
<evidence type="ECO:0000313" key="7">
    <source>
        <dbReference type="Proteomes" id="UP001560019"/>
    </source>
</evidence>
<reference evidence="6 7" key="1">
    <citation type="submission" date="2024-06" db="EMBL/GenBank/DDBJ databases">
        <title>Genome of Rhodovulum iodosum, a marine photoferrotroph.</title>
        <authorList>
            <person name="Bianchini G."/>
            <person name="Nikeleit V."/>
            <person name="Kappler A."/>
            <person name="Bryce C."/>
            <person name="Sanchez-Baracaldo P."/>
        </authorList>
    </citation>
    <scope>NUCLEOTIDE SEQUENCE [LARGE SCALE GENOMIC DNA]</scope>
    <source>
        <strain evidence="6 7">UT/N1</strain>
    </source>
</reference>
<dbReference type="PANTHER" id="PTHR12714:SF24">
    <property type="entry name" value="SLR1182 PROTEIN"/>
    <property type="match status" value="1"/>
</dbReference>
<comment type="subcellular location">
    <subcellularLocation>
        <location evidence="1">Endomembrane system</location>
        <topology evidence="1">Multi-pass membrane protein</topology>
    </subcellularLocation>
</comment>
<evidence type="ECO:0000256" key="4">
    <source>
        <dbReference type="ARBA" id="ARBA00023136"/>
    </source>
</evidence>
<dbReference type="Proteomes" id="UP001560019">
    <property type="component" value="Unassembled WGS sequence"/>
</dbReference>
<dbReference type="EMBL" id="JBEHHI010000001">
    <property type="protein sequence ID" value="MEX5726843.1"/>
    <property type="molecule type" value="Genomic_DNA"/>
</dbReference>
<evidence type="ECO:0000256" key="1">
    <source>
        <dbReference type="ARBA" id="ARBA00004127"/>
    </source>
</evidence>
<gene>
    <name evidence="6" type="ORF">Ga0609869_000196</name>
</gene>
<evidence type="ECO:0000313" key="6">
    <source>
        <dbReference type="EMBL" id="MEX5726843.1"/>
    </source>
</evidence>
<name>A0ABV3XNG4_9RHOB</name>
<dbReference type="Pfam" id="PF04191">
    <property type="entry name" value="PEMT"/>
    <property type="match status" value="1"/>
</dbReference>
<feature type="transmembrane region" description="Helical" evidence="5">
    <location>
        <begin position="44"/>
        <end position="66"/>
    </location>
</feature>
<proteinExistence type="predicted"/>
<evidence type="ECO:0000256" key="3">
    <source>
        <dbReference type="ARBA" id="ARBA00022989"/>
    </source>
</evidence>
<organism evidence="6 7">
    <name type="scientific">Rhodovulum iodosum</name>
    <dbReference type="NCBI Taxonomy" id="68291"/>
    <lineage>
        <taxon>Bacteria</taxon>
        <taxon>Pseudomonadati</taxon>
        <taxon>Pseudomonadota</taxon>
        <taxon>Alphaproteobacteria</taxon>
        <taxon>Rhodobacterales</taxon>
        <taxon>Paracoccaceae</taxon>
        <taxon>Rhodovulum</taxon>
    </lineage>
</organism>
<feature type="transmembrane region" description="Helical" evidence="5">
    <location>
        <begin position="94"/>
        <end position="121"/>
    </location>
</feature>
<sequence length="155" mass="17236">MKGPLQTLVHYLELPPVWLAVFAALAWGQAQIWPMQVLGLAGDVIGTALVAAGLGVSGFAALQFLLSRTSLIPRETPGKLMTGGLYRFSRNPIYLADAAILVGLILIWDALPSLILVPVFVKLIEWRFIRVEEAFIAERFGAEYEAYRARVRRWI</sequence>
<evidence type="ECO:0000256" key="5">
    <source>
        <dbReference type="SAM" id="Phobius"/>
    </source>
</evidence>
<dbReference type="RefSeq" id="WP_125404288.1">
    <property type="nucleotide sequence ID" value="NZ_JBEHHI010000001.1"/>
</dbReference>
<evidence type="ECO:0000256" key="2">
    <source>
        <dbReference type="ARBA" id="ARBA00022692"/>
    </source>
</evidence>
<protein>
    <submittedName>
        <fullName evidence="6">Protein-S-isoprenylcysteine O-methyltransferase Ste14</fullName>
    </submittedName>
</protein>
<dbReference type="Gene3D" id="1.20.120.1630">
    <property type="match status" value="1"/>
</dbReference>
<dbReference type="PANTHER" id="PTHR12714">
    <property type="entry name" value="PROTEIN-S ISOPRENYLCYSTEINE O-METHYLTRANSFERASE"/>
    <property type="match status" value="1"/>
</dbReference>
<keyword evidence="4 5" id="KW-0472">Membrane</keyword>
<keyword evidence="3 5" id="KW-1133">Transmembrane helix</keyword>
<accession>A0ABV3XNG4</accession>
<feature type="transmembrane region" description="Helical" evidence="5">
    <location>
        <begin position="12"/>
        <end position="32"/>
    </location>
</feature>
<comment type="caution">
    <text evidence="6">The sequence shown here is derived from an EMBL/GenBank/DDBJ whole genome shotgun (WGS) entry which is preliminary data.</text>
</comment>
<dbReference type="InterPro" id="IPR007318">
    <property type="entry name" value="Phopholipid_MeTrfase"/>
</dbReference>
<keyword evidence="7" id="KW-1185">Reference proteome</keyword>